<accession>A0A8S1SNY5</accession>
<evidence type="ECO:0000313" key="2">
    <source>
        <dbReference type="Proteomes" id="UP000689195"/>
    </source>
</evidence>
<dbReference type="AlphaFoldDB" id="A0A8S1SNY5"/>
<comment type="caution">
    <text evidence="1">The sequence shown here is derived from an EMBL/GenBank/DDBJ whole genome shotgun (WGS) entry which is preliminary data.</text>
</comment>
<organism evidence="1 2">
    <name type="scientific">Paramecium pentaurelia</name>
    <dbReference type="NCBI Taxonomy" id="43138"/>
    <lineage>
        <taxon>Eukaryota</taxon>
        <taxon>Sar</taxon>
        <taxon>Alveolata</taxon>
        <taxon>Ciliophora</taxon>
        <taxon>Intramacronucleata</taxon>
        <taxon>Oligohymenophorea</taxon>
        <taxon>Peniculida</taxon>
        <taxon>Parameciidae</taxon>
        <taxon>Paramecium</taxon>
    </lineage>
</organism>
<dbReference type="EMBL" id="CAJJDO010000011">
    <property type="protein sequence ID" value="CAD8142233.1"/>
    <property type="molecule type" value="Genomic_DNA"/>
</dbReference>
<gene>
    <name evidence="1" type="ORF">PPENT_87.1.T0110035</name>
</gene>
<reference evidence="1" key="1">
    <citation type="submission" date="2021-01" db="EMBL/GenBank/DDBJ databases">
        <authorList>
            <consortium name="Genoscope - CEA"/>
            <person name="William W."/>
        </authorList>
    </citation>
    <scope>NUCLEOTIDE SEQUENCE</scope>
</reference>
<sequence>MLNSARNKTPQAQTTIYGVQYKLALVPFLSQQWEQNRLITAPYANLTLLETSRAIRS</sequence>
<proteinExistence type="predicted"/>
<dbReference type="Proteomes" id="UP000689195">
    <property type="component" value="Unassembled WGS sequence"/>
</dbReference>
<name>A0A8S1SNY5_9CILI</name>
<protein>
    <submittedName>
        <fullName evidence="1">Uncharacterized protein</fullName>
    </submittedName>
</protein>
<keyword evidence="2" id="KW-1185">Reference proteome</keyword>
<evidence type="ECO:0000313" key="1">
    <source>
        <dbReference type="EMBL" id="CAD8142233.1"/>
    </source>
</evidence>